<dbReference type="EMBL" id="QRGA01000010">
    <property type="protein sequence ID" value="RDU97412.1"/>
    <property type="molecule type" value="Genomic_DNA"/>
</dbReference>
<dbReference type="AlphaFoldDB" id="A0A3D8JX81"/>
<protein>
    <submittedName>
        <fullName evidence="1">Uncharacterized protein</fullName>
    </submittedName>
</protein>
<sequence length="61" mass="7059">MASEAGDTHALNACDRHAPRARVGHEQNVPFILRWRIKMLDFSGQGRRKMKNAAHKKYRTK</sequence>
<organism evidence="1 2">
    <name type="scientific">Trinickia dinghuensis</name>
    <dbReference type="NCBI Taxonomy" id="2291023"/>
    <lineage>
        <taxon>Bacteria</taxon>
        <taxon>Pseudomonadati</taxon>
        <taxon>Pseudomonadota</taxon>
        <taxon>Betaproteobacteria</taxon>
        <taxon>Burkholderiales</taxon>
        <taxon>Burkholderiaceae</taxon>
        <taxon>Trinickia</taxon>
    </lineage>
</organism>
<name>A0A3D8JX81_9BURK</name>
<keyword evidence="2" id="KW-1185">Reference proteome</keyword>
<reference evidence="1 2" key="1">
    <citation type="submission" date="2018-08" db="EMBL/GenBank/DDBJ databases">
        <title>Paraburkholderia sp. DHOM06 isolated from forest soil.</title>
        <authorList>
            <person name="Gao Z.-H."/>
            <person name="Qiu L.-H."/>
        </authorList>
    </citation>
    <scope>NUCLEOTIDE SEQUENCE [LARGE SCALE GENOMIC DNA]</scope>
    <source>
        <strain evidence="1 2">DHOM06</strain>
    </source>
</reference>
<accession>A0A3D8JX81</accession>
<dbReference type="Proteomes" id="UP000256838">
    <property type="component" value="Unassembled WGS sequence"/>
</dbReference>
<gene>
    <name evidence="1" type="ORF">DWV00_19555</name>
</gene>
<evidence type="ECO:0000313" key="1">
    <source>
        <dbReference type="EMBL" id="RDU97412.1"/>
    </source>
</evidence>
<proteinExistence type="predicted"/>
<evidence type="ECO:0000313" key="2">
    <source>
        <dbReference type="Proteomes" id="UP000256838"/>
    </source>
</evidence>
<comment type="caution">
    <text evidence="1">The sequence shown here is derived from an EMBL/GenBank/DDBJ whole genome shotgun (WGS) entry which is preliminary data.</text>
</comment>